<proteinExistence type="predicted"/>
<dbReference type="AlphaFoldDB" id="A0A0F9J1W2"/>
<reference evidence="1" key="1">
    <citation type="journal article" date="2015" name="Nature">
        <title>Complex archaea that bridge the gap between prokaryotes and eukaryotes.</title>
        <authorList>
            <person name="Spang A."/>
            <person name="Saw J.H."/>
            <person name="Jorgensen S.L."/>
            <person name="Zaremba-Niedzwiedzka K."/>
            <person name="Martijn J."/>
            <person name="Lind A.E."/>
            <person name="van Eijk R."/>
            <person name="Schleper C."/>
            <person name="Guy L."/>
            <person name="Ettema T.J."/>
        </authorList>
    </citation>
    <scope>NUCLEOTIDE SEQUENCE</scope>
</reference>
<name>A0A0F9J1W2_9ZZZZ</name>
<comment type="caution">
    <text evidence="1">The sequence shown here is derived from an EMBL/GenBank/DDBJ whole genome shotgun (WGS) entry which is preliminary data.</text>
</comment>
<gene>
    <name evidence="1" type="ORF">LCGC14_1584820</name>
</gene>
<dbReference type="EMBL" id="LAZR01012511">
    <property type="protein sequence ID" value="KKM26434.1"/>
    <property type="molecule type" value="Genomic_DNA"/>
</dbReference>
<sequence>MKYEDMSIEALRNQLQQMWYQENIALKRYEWDAPIITSYRRNEAEILAALGKKIAQEKEETHE</sequence>
<protein>
    <submittedName>
        <fullName evidence="1">Uncharacterized protein</fullName>
    </submittedName>
</protein>
<evidence type="ECO:0000313" key="1">
    <source>
        <dbReference type="EMBL" id="KKM26434.1"/>
    </source>
</evidence>
<accession>A0A0F9J1W2</accession>
<organism evidence="1">
    <name type="scientific">marine sediment metagenome</name>
    <dbReference type="NCBI Taxonomy" id="412755"/>
    <lineage>
        <taxon>unclassified sequences</taxon>
        <taxon>metagenomes</taxon>
        <taxon>ecological metagenomes</taxon>
    </lineage>
</organism>